<keyword evidence="1" id="KW-1133">Transmembrane helix</keyword>
<dbReference type="SMART" id="SM00267">
    <property type="entry name" value="GGDEF"/>
    <property type="match status" value="1"/>
</dbReference>
<evidence type="ECO:0000313" key="4">
    <source>
        <dbReference type="Proteomes" id="UP000230956"/>
    </source>
</evidence>
<feature type="transmembrane region" description="Helical" evidence="1">
    <location>
        <begin position="59"/>
        <end position="82"/>
    </location>
</feature>
<dbReference type="GO" id="GO:0052621">
    <property type="term" value="F:diguanylate cyclase activity"/>
    <property type="evidence" value="ECO:0007669"/>
    <property type="project" value="TreeGrafter"/>
</dbReference>
<feature type="non-terminal residue" evidence="3">
    <location>
        <position position="1"/>
    </location>
</feature>
<dbReference type="PANTHER" id="PTHR45138:SF9">
    <property type="entry name" value="DIGUANYLATE CYCLASE DGCM-RELATED"/>
    <property type="match status" value="1"/>
</dbReference>
<dbReference type="GO" id="GO:0005886">
    <property type="term" value="C:plasma membrane"/>
    <property type="evidence" value="ECO:0007669"/>
    <property type="project" value="TreeGrafter"/>
</dbReference>
<organism evidence="3 4">
    <name type="scientific">Candidatus Aquicultor secundus</name>
    <dbReference type="NCBI Taxonomy" id="1973895"/>
    <lineage>
        <taxon>Bacteria</taxon>
        <taxon>Bacillati</taxon>
        <taxon>Actinomycetota</taxon>
        <taxon>Candidatus Aquicultoria</taxon>
        <taxon>Candidatus Aquicultorales</taxon>
        <taxon>Candidatus Aquicultoraceae</taxon>
        <taxon>Candidatus Aquicultor</taxon>
    </lineage>
</organism>
<gene>
    <name evidence="3" type="ORF">COY37_02155</name>
</gene>
<dbReference type="SUPFAM" id="SSF55073">
    <property type="entry name" value="Nucleotide cyclase"/>
    <property type="match status" value="1"/>
</dbReference>
<evidence type="ECO:0000259" key="2">
    <source>
        <dbReference type="PROSITE" id="PS50887"/>
    </source>
</evidence>
<dbReference type="EMBL" id="PFNG01000055">
    <property type="protein sequence ID" value="PIZ41495.1"/>
    <property type="molecule type" value="Genomic_DNA"/>
</dbReference>
<dbReference type="PROSITE" id="PS50887">
    <property type="entry name" value="GGDEF"/>
    <property type="match status" value="1"/>
</dbReference>
<accession>A0A2M7TAJ7</accession>
<proteinExistence type="predicted"/>
<dbReference type="GO" id="GO:1902201">
    <property type="term" value="P:negative regulation of bacterial-type flagellum-dependent cell motility"/>
    <property type="evidence" value="ECO:0007669"/>
    <property type="project" value="TreeGrafter"/>
</dbReference>
<dbReference type="GO" id="GO:0043709">
    <property type="term" value="P:cell adhesion involved in single-species biofilm formation"/>
    <property type="evidence" value="ECO:0007669"/>
    <property type="project" value="TreeGrafter"/>
</dbReference>
<name>A0A2M7TAJ7_9ACTN</name>
<evidence type="ECO:0000256" key="1">
    <source>
        <dbReference type="SAM" id="Phobius"/>
    </source>
</evidence>
<dbReference type="NCBIfam" id="TIGR00254">
    <property type="entry name" value="GGDEF"/>
    <property type="match status" value="1"/>
</dbReference>
<dbReference type="InterPro" id="IPR050469">
    <property type="entry name" value="Diguanylate_Cyclase"/>
</dbReference>
<comment type="caution">
    <text evidence="3">The sequence shown here is derived from an EMBL/GenBank/DDBJ whole genome shotgun (WGS) entry which is preliminary data.</text>
</comment>
<keyword evidence="1" id="KW-0812">Transmembrane</keyword>
<feature type="domain" description="GGDEF" evidence="2">
    <location>
        <begin position="150"/>
        <end position="282"/>
    </location>
</feature>
<dbReference type="CDD" id="cd01949">
    <property type="entry name" value="GGDEF"/>
    <property type="match status" value="1"/>
</dbReference>
<feature type="transmembrane region" description="Helical" evidence="1">
    <location>
        <begin position="12"/>
        <end position="38"/>
    </location>
</feature>
<dbReference type="Proteomes" id="UP000230956">
    <property type="component" value="Unassembled WGS sequence"/>
</dbReference>
<dbReference type="InterPro" id="IPR000160">
    <property type="entry name" value="GGDEF_dom"/>
</dbReference>
<evidence type="ECO:0000313" key="3">
    <source>
        <dbReference type="EMBL" id="PIZ41495.1"/>
    </source>
</evidence>
<dbReference type="AlphaFoldDB" id="A0A2M7TAJ7"/>
<dbReference type="InterPro" id="IPR029787">
    <property type="entry name" value="Nucleotide_cyclase"/>
</dbReference>
<protein>
    <recommendedName>
        <fullName evidence="2">GGDEF domain-containing protein</fullName>
    </recommendedName>
</protein>
<dbReference type="Pfam" id="PF00990">
    <property type="entry name" value="GGDEF"/>
    <property type="match status" value="1"/>
</dbReference>
<reference evidence="4" key="1">
    <citation type="submission" date="2017-09" db="EMBL/GenBank/DDBJ databases">
        <title>Depth-based differentiation of microbial function through sediment-hosted aquifers and enrichment of novel symbionts in the deep terrestrial subsurface.</title>
        <authorList>
            <person name="Probst A.J."/>
            <person name="Ladd B."/>
            <person name="Jarett J.K."/>
            <person name="Geller-Mcgrath D.E."/>
            <person name="Sieber C.M.K."/>
            <person name="Emerson J.B."/>
            <person name="Anantharaman K."/>
            <person name="Thomas B.C."/>
            <person name="Malmstrom R."/>
            <person name="Stieglmeier M."/>
            <person name="Klingl A."/>
            <person name="Woyke T."/>
            <person name="Ryan C.M."/>
            <person name="Banfield J.F."/>
        </authorList>
    </citation>
    <scope>NUCLEOTIDE SEQUENCE [LARGE SCALE GENOMIC DNA]</scope>
</reference>
<dbReference type="InterPro" id="IPR043128">
    <property type="entry name" value="Rev_trsase/Diguanyl_cyclase"/>
</dbReference>
<sequence length="287" mass="31642">YLFGNQRNPFTTWAMMITAILIALSAVDEVTGVLIGTINRVQSKIKGLSNTRALSYSPWRTLLIPFITTMVIPTVWVAYSINGHKSEVVVLGSVSTIALLVLLYRNHLLSSDNAMLFTKALLDSLTGLNNHRYFQEALNKAILKADKTKKPFSLLALDIDNLSDINNQYGHFFGDKVLTTIGSAITSRVREADEACRLSGDEFGIILPRTSEDQSQNIARAIKKRIDKTLSDAFPGKAITITIGISTYPTLATNKNELLHTADGALYWGKLHGKNNVLTYDPQVVEA</sequence>
<dbReference type="PANTHER" id="PTHR45138">
    <property type="entry name" value="REGULATORY COMPONENTS OF SENSORY TRANSDUCTION SYSTEM"/>
    <property type="match status" value="1"/>
</dbReference>
<feature type="non-terminal residue" evidence="3">
    <location>
        <position position="287"/>
    </location>
</feature>
<keyword evidence="1" id="KW-0472">Membrane</keyword>
<feature type="transmembrane region" description="Helical" evidence="1">
    <location>
        <begin position="88"/>
        <end position="105"/>
    </location>
</feature>
<dbReference type="Gene3D" id="3.30.70.270">
    <property type="match status" value="1"/>
</dbReference>